<dbReference type="FunFam" id="3.30.950.10:FF:000002">
    <property type="entry name" value="Ribosomal RNA small subunit methyltransferase I"/>
    <property type="match status" value="1"/>
</dbReference>
<accession>A0A9J6P6X5</accession>
<dbReference type="FunFam" id="3.40.1010.10:FF:000007">
    <property type="entry name" value="Ribosomal RNA small subunit methyltransferase I"/>
    <property type="match status" value="1"/>
</dbReference>
<evidence type="ECO:0000256" key="6">
    <source>
        <dbReference type="HAMAP-Rule" id="MF_01877"/>
    </source>
</evidence>
<dbReference type="EMBL" id="JAGSOJ010000004">
    <property type="protein sequence ID" value="MCM1992012.1"/>
    <property type="molecule type" value="Genomic_DNA"/>
</dbReference>
<dbReference type="Gene3D" id="3.30.950.10">
    <property type="entry name" value="Methyltransferase, Cobalt-precorrin-4 Transmethylase, Domain 2"/>
    <property type="match status" value="1"/>
</dbReference>
<name>A0A9J6P6X5_9CLOT</name>
<dbReference type="GO" id="GO:0070677">
    <property type="term" value="F:rRNA (cytosine-2'-O-)-methyltransferase activity"/>
    <property type="evidence" value="ECO:0007669"/>
    <property type="project" value="UniProtKB-UniRule"/>
</dbReference>
<evidence type="ECO:0000256" key="5">
    <source>
        <dbReference type="ARBA" id="ARBA00022691"/>
    </source>
</evidence>
<keyword evidence="4 6" id="KW-0808">Transferase</keyword>
<dbReference type="HAMAP" id="MF_01877">
    <property type="entry name" value="16SrRNA_methyltr_I"/>
    <property type="match status" value="1"/>
</dbReference>
<gene>
    <name evidence="6 8" type="primary">rsmI</name>
    <name evidence="8" type="ORF">KDK92_19900</name>
</gene>
<feature type="domain" description="Tetrapyrrole methylase" evidence="7">
    <location>
        <begin position="17"/>
        <end position="216"/>
    </location>
</feature>
<dbReference type="InterPro" id="IPR000878">
    <property type="entry name" value="4pyrrol_Mease"/>
</dbReference>
<reference evidence="8" key="2">
    <citation type="submission" date="2021-04" db="EMBL/GenBank/DDBJ databases">
        <authorList>
            <person name="Dong X."/>
        </authorList>
    </citation>
    <scope>NUCLEOTIDE SEQUENCE</scope>
    <source>
        <strain evidence="8">ZWT</strain>
    </source>
</reference>
<dbReference type="InterPro" id="IPR008189">
    <property type="entry name" value="rRNA_ssu_MeTfrase_I"/>
</dbReference>
<dbReference type="InterPro" id="IPR018063">
    <property type="entry name" value="SAM_MeTrfase_RsmI_CS"/>
</dbReference>
<dbReference type="EC" id="2.1.1.198" evidence="6"/>
<dbReference type="CDD" id="cd11648">
    <property type="entry name" value="RsmI"/>
    <property type="match status" value="1"/>
</dbReference>
<proteinExistence type="inferred from homology"/>
<dbReference type="InterPro" id="IPR014777">
    <property type="entry name" value="4pyrrole_Mease_sub1"/>
</dbReference>
<dbReference type="Proteomes" id="UP001056429">
    <property type="component" value="Unassembled WGS sequence"/>
</dbReference>
<comment type="subcellular location">
    <subcellularLocation>
        <location evidence="6">Cytoplasm</location>
    </subcellularLocation>
</comment>
<dbReference type="Gene3D" id="3.40.1010.10">
    <property type="entry name" value="Cobalt-precorrin-4 Transmethylase, Domain 1"/>
    <property type="match status" value="1"/>
</dbReference>
<evidence type="ECO:0000256" key="4">
    <source>
        <dbReference type="ARBA" id="ARBA00022679"/>
    </source>
</evidence>
<keyword evidence="3 6" id="KW-0489">Methyltransferase</keyword>
<dbReference type="AlphaFoldDB" id="A0A9J6P6X5"/>
<dbReference type="InterPro" id="IPR035996">
    <property type="entry name" value="4pyrrol_Methylase_sf"/>
</dbReference>
<dbReference type="PIRSF" id="PIRSF005917">
    <property type="entry name" value="MTase_YraL"/>
    <property type="match status" value="1"/>
</dbReference>
<comment type="function">
    <text evidence="6">Catalyzes the 2'-O-methylation of the ribose of cytidine 1402 (C1402) in 16S rRNA.</text>
</comment>
<dbReference type="SUPFAM" id="SSF53790">
    <property type="entry name" value="Tetrapyrrole methylase"/>
    <property type="match status" value="1"/>
</dbReference>
<evidence type="ECO:0000256" key="1">
    <source>
        <dbReference type="ARBA" id="ARBA00022490"/>
    </source>
</evidence>
<dbReference type="PROSITE" id="PS01296">
    <property type="entry name" value="RSMI"/>
    <property type="match status" value="1"/>
</dbReference>
<evidence type="ECO:0000256" key="3">
    <source>
        <dbReference type="ARBA" id="ARBA00022603"/>
    </source>
</evidence>
<dbReference type="Pfam" id="PF00590">
    <property type="entry name" value="TP_methylase"/>
    <property type="match status" value="1"/>
</dbReference>
<dbReference type="InterPro" id="IPR014776">
    <property type="entry name" value="4pyrrole_Mease_sub2"/>
</dbReference>
<dbReference type="PANTHER" id="PTHR46111:SF1">
    <property type="entry name" value="RIBOSOMAL RNA SMALL SUBUNIT METHYLTRANSFERASE I"/>
    <property type="match status" value="1"/>
</dbReference>
<dbReference type="NCBIfam" id="TIGR00096">
    <property type="entry name" value="16S rRNA (cytidine(1402)-2'-O)-methyltransferase"/>
    <property type="match status" value="1"/>
</dbReference>
<comment type="caution">
    <text evidence="8">The sequence shown here is derived from an EMBL/GenBank/DDBJ whole genome shotgun (WGS) entry which is preliminary data.</text>
</comment>
<dbReference type="GO" id="GO:0005737">
    <property type="term" value="C:cytoplasm"/>
    <property type="evidence" value="ECO:0007669"/>
    <property type="project" value="UniProtKB-SubCell"/>
</dbReference>
<evidence type="ECO:0000313" key="9">
    <source>
        <dbReference type="Proteomes" id="UP001056429"/>
    </source>
</evidence>
<reference evidence="8" key="1">
    <citation type="journal article" date="2021" name="mSystems">
        <title>Bacteria and Archaea Synergistically Convert Glycine Betaine to Biogenic Methane in the Formosa Cold Seep of the South China Sea.</title>
        <authorList>
            <person name="Li L."/>
            <person name="Zhang W."/>
            <person name="Zhang S."/>
            <person name="Song L."/>
            <person name="Sun Q."/>
            <person name="Zhang H."/>
            <person name="Xiang H."/>
            <person name="Dong X."/>
        </authorList>
    </citation>
    <scope>NUCLEOTIDE SEQUENCE</scope>
    <source>
        <strain evidence="8">ZWT</strain>
    </source>
</reference>
<keyword evidence="9" id="KW-1185">Reference proteome</keyword>
<organism evidence="8 9">
    <name type="scientific">Oceanirhabdus seepicola</name>
    <dbReference type="NCBI Taxonomy" id="2828781"/>
    <lineage>
        <taxon>Bacteria</taxon>
        <taxon>Bacillati</taxon>
        <taxon>Bacillota</taxon>
        <taxon>Clostridia</taxon>
        <taxon>Eubacteriales</taxon>
        <taxon>Clostridiaceae</taxon>
        <taxon>Oceanirhabdus</taxon>
    </lineage>
</organism>
<keyword evidence="1 6" id="KW-0963">Cytoplasm</keyword>
<evidence type="ECO:0000259" key="7">
    <source>
        <dbReference type="Pfam" id="PF00590"/>
    </source>
</evidence>
<keyword evidence="5 6" id="KW-0949">S-adenosyl-L-methionine</keyword>
<dbReference type="PANTHER" id="PTHR46111">
    <property type="entry name" value="RIBOSOMAL RNA SMALL SUBUNIT METHYLTRANSFERASE I"/>
    <property type="match status" value="1"/>
</dbReference>
<keyword evidence="2 6" id="KW-0698">rRNA processing</keyword>
<comment type="catalytic activity">
    <reaction evidence="6">
        <text>cytidine(1402) in 16S rRNA + S-adenosyl-L-methionine = 2'-O-methylcytidine(1402) in 16S rRNA + S-adenosyl-L-homocysteine + H(+)</text>
        <dbReference type="Rhea" id="RHEA:42924"/>
        <dbReference type="Rhea" id="RHEA-COMP:10285"/>
        <dbReference type="Rhea" id="RHEA-COMP:10286"/>
        <dbReference type="ChEBI" id="CHEBI:15378"/>
        <dbReference type="ChEBI" id="CHEBI:57856"/>
        <dbReference type="ChEBI" id="CHEBI:59789"/>
        <dbReference type="ChEBI" id="CHEBI:74495"/>
        <dbReference type="ChEBI" id="CHEBI:82748"/>
        <dbReference type="EC" id="2.1.1.198"/>
    </reaction>
</comment>
<protein>
    <recommendedName>
        <fullName evidence="6">Ribosomal RNA small subunit methyltransferase I</fullName>
        <ecNumber evidence="6">2.1.1.198</ecNumber>
    </recommendedName>
    <alternativeName>
        <fullName evidence="6">16S rRNA 2'-O-ribose C1402 methyltransferase</fullName>
    </alternativeName>
    <alternativeName>
        <fullName evidence="6">rRNA (cytidine-2'-O-)-methyltransferase RsmI</fullName>
    </alternativeName>
</protein>
<dbReference type="RefSeq" id="WP_250861176.1">
    <property type="nucleotide sequence ID" value="NZ_JAGSOJ010000004.1"/>
</dbReference>
<evidence type="ECO:0000313" key="8">
    <source>
        <dbReference type="EMBL" id="MCM1992012.1"/>
    </source>
</evidence>
<sequence length="294" mass="33551">MYNQWLESTIGDDVLSKLYIVPTPIGNLKDITLRSIEALKAADVIAAEDTRVTLRLLNHLNIKKSLTSYHQHNEKDKSNFIIEKLNEGQTVAVVSDAGTPGISDPGSVIIKKCIEEGIEFEVLPGATAFTTALVYSGLPTESFSFRGFIPRDNKGKKALIQEVKENRETLIFYESPHRLIAGLEFLKENLGNRRIAICRELTKLYEQILRMRIDEAIEYYSNERKPKGEYVLVVEGKTQEEIEAENKQTWEDLTIEEHIKVHIENGMRKKDAVKQVAKERNLPKSEVYKYSLEI</sequence>
<comment type="similarity">
    <text evidence="6">Belongs to the methyltransferase superfamily. RsmI family.</text>
</comment>
<evidence type="ECO:0000256" key="2">
    <source>
        <dbReference type="ARBA" id="ARBA00022552"/>
    </source>
</evidence>